<protein>
    <recommendedName>
        <fullName evidence="3">Androglobin</fullName>
    </recommendedName>
</protein>
<dbReference type="SUPFAM" id="SSF54001">
    <property type="entry name" value="Cysteine proteinases"/>
    <property type="match status" value="1"/>
</dbReference>
<name>A0A3B3SV41_9TELE</name>
<evidence type="ECO:0008006" key="3">
    <source>
        <dbReference type="Google" id="ProtNLM"/>
    </source>
</evidence>
<dbReference type="InterPro" id="IPR038765">
    <property type="entry name" value="Papain-like_cys_pep_sf"/>
</dbReference>
<evidence type="ECO:0000313" key="1">
    <source>
        <dbReference type="Ensembl" id="ENSPKIP00000034230.1"/>
    </source>
</evidence>
<evidence type="ECO:0000313" key="2">
    <source>
        <dbReference type="Proteomes" id="UP000261540"/>
    </source>
</evidence>
<reference evidence="1" key="2">
    <citation type="submission" date="2025-09" db="UniProtKB">
        <authorList>
            <consortium name="Ensembl"/>
        </authorList>
    </citation>
    <scope>IDENTIFICATION</scope>
</reference>
<dbReference type="STRING" id="1676925.ENSPKIP00000034230"/>
<proteinExistence type="predicted"/>
<dbReference type="Ensembl" id="ENSPKIT00000015135.1">
    <property type="protein sequence ID" value="ENSPKIP00000034230.1"/>
    <property type="gene ID" value="ENSPKIG00000013635.1"/>
</dbReference>
<dbReference type="AlphaFoldDB" id="A0A3B3SV41"/>
<dbReference type="Proteomes" id="UP000261540">
    <property type="component" value="Unplaced"/>
</dbReference>
<reference evidence="1" key="1">
    <citation type="submission" date="2025-08" db="UniProtKB">
        <authorList>
            <consortium name="Ensembl"/>
        </authorList>
    </citation>
    <scope>IDENTIFICATION</scope>
</reference>
<dbReference type="InterPro" id="IPR053033">
    <property type="entry name" value="Androglobin-like"/>
</dbReference>
<dbReference type="PANTHER" id="PTHR46298:SF1">
    <property type="entry name" value="ANDROGLOBIN"/>
    <property type="match status" value="1"/>
</dbReference>
<sequence>VWPEWNDAEINSEKWDSTKGSRDGKAGKSLSLPVFEDPEGKIELPGSLRVCSWSRPLDFIPPVVVENESTFDITSANEHLLCSELIRRIISEIYIVWKVCSRGAKEGESDSPEPRDHAWSPWEHIYSLCKASKGHMPLYNPYGKYVIRLFWMVIKGDQSLNLPAKEAAIFWK</sequence>
<dbReference type="GeneTree" id="ENSGT00390000014904"/>
<accession>A0A3B3SV41</accession>
<dbReference type="PANTHER" id="PTHR46298">
    <property type="entry name" value="ANDROGLOBIN"/>
    <property type="match status" value="1"/>
</dbReference>
<organism evidence="1 2">
    <name type="scientific">Paramormyrops kingsleyae</name>
    <dbReference type="NCBI Taxonomy" id="1676925"/>
    <lineage>
        <taxon>Eukaryota</taxon>
        <taxon>Metazoa</taxon>
        <taxon>Chordata</taxon>
        <taxon>Craniata</taxon>
        <taxon>Vertebrata</taxon>
        <taxon>Euteleostomi</taxon>
        <taxon>Actinopterygii</taxon>
        <taxon>Neopterygii</taxon>
        <taxon>Teleostei</taxon>
        <taxon>Osteoglossocephala</taxon>
        <taxon>Osteoglossomorpha</taxon>
        <taxon>Osteoglossiformes</taxon>
        <taxon>Mormyridae</taxon>
        <taxon>Paramormyrops</taxon>
    </lineage>
</organism>
<keyword evidence="2" id="KW-1185">Reference proteome</keyword>